<feature type="region of interest" description="Disordered" evidence="1">
    <location>
        <begin position="56"/>
        <end position="77"/>
    </location>
</feature>
<gene>
    <name evidence="3" type="ORF">COLO4_25565</name>
</gene>
<evidence type="ECO:0000313" key="4">
    <source>
        <dbReference type="Proteomes" id="UP000187203"/>
    </source>
</evidence>
<feature type="transmembrane region" description="Helical" evidence="2">
    <location>
        <begin position="6"/>
        <end position="27"/>
    </location>
</feature>
<dbReference type="AlphaFoldDB" id="A0A1R3I1F2"/>
<evidence type="ECO:0000256" key="2">
    <source>
        <dbReference type="SAM" id="Phobius"/>
    </source>
</evidence>
<proteinExistence type="predicted"/>
<keyword evidence="2" id="KW-0812">Transmembrane</keyword>
<dbReference type="PROSITE" id="PS51257">
    <property type="entry name" value="PROKAR_LIPOPROTEIN"/>
    <property type="match status" value="1"/>
</dbReference>
<keyword evidence="2" id="KW-0472">Membrane</keyword>
<evidence type="ECO:0000256" key="1">
    <source>
        <dbReference type="SAM" id="MobiDB-lite"/>
    </source>
</evidence>
<keyword evidence="2" id="KW-1133">Transmembrane helix</keyword>
<accession>A0A1R3I1F2</accession>
<comment type="caution">
    <text evidence="3">The sequence shown here is derived from an EMBL/GenBank/DDBJ whole genome shotgun (WGS) entry which is preliminary data.</text>
</comment>
<dbReference type="Proteomes" id="UP000187203">
    <property type="component" value="Unassembled WGS sequence"/>
</dbReference>
<evidence type="ECO:0000313" key="3">
    <source>
        <dbReference type="EMBL" id="OMO76408.1"/>
    </source>
</evidence>
<organism evidence="3 4">
    <name type="scientific">Corchorus olitorius</name>
    <dbReference type="NCBI Taxonomy" id="93759"/>
    <lineage>
        <taxon>Eukaryota</taxon>
        <taxon>Viridiplantae</taxon>
        <taxon>Streptophyta</taxon>
        <taxon>Embryophyta</taxon>
        <taxon>Tracheophyta</taxon>
        <taxon>Spermatophyta</taxon>
        <taxon>Magnoliopsida</taxon>
        <taxon>eudicotyledons</taxon>
        <taxon>Gunneridae</taxon>
        <taxon>Pentapetalae</taxon>
        <taxon>rosids</taxon>
        <taxon>malvids</taxon>
        <taxon>Malvales</taxon>
        <taxon>Malvaceae</taxon>
        <taxon>Grewioideae</taxon>
        <taxon>Apeibeae</taxon>
        <taxon>Corchorus</taxon>
    </lineage>
</organism>
<dbReference type="EMBL" id="AWUE01019090">
    <property type="protein sequence ID" value="OMO76408.1"/>
    <property type="molecule type" value="Genomic_DNA"/>
</dbReference>
<keyword evidence="4" id="KW-1185">Reference proteome</keyword>
<protein>
    <submittedName>
        <fullName evidence="3">Uncharacterized protein</fullName>
    </submittedName>
</protein>
<sequence length="129" mass="13801">MYVVKLIEDIHGCAFMLVVSCLFSLVVQRCGARTREWYENLKKQMLSNIYSAAVESPTQAPAPPAQGGDDGGRDQSTVGLGQRIATRLGLARGGRDGHGRHQGFFASLGRGIVARLGLGRGTAYNPVVV</sequence>
<reference evidence="4" key="1">
    <citation type="submission" date="2013-09" db="EMBL/GenBank/DDBJ databases">
        <title>Corchorus olitorius genome sequencing.</title>
        <authorList>
            <person name="Alam M."/>
            <person name="Haque M.S."/>
            <person name="Islam M.S."/>
            <person name="Emdad E.M."/>
            <person name="Islam M.M."/>
            <person name="Ahmed B."/>
            <person name="Halim A."/>
            <person name="Hossen Q.M.M."/>
            <person name="Hossain M.Z."/>
            <person name="Ahmed R."/>
            <person name="Khan M.M."/>
            <person name="Islam R."/>
            <person name="Rashid M.M."/>
            <person name="Khan S.A."/>
            <person name="Rahman M.S."/>
            <person name="Alam M."/>
            <person name="Yahiya A.S."/>
            <person name="Khan M.S."/>
            <person name="Azam M.S."/>
            <person name="Haque T."/>
            <person name="Lashkar M.Z.H."/>
            <person name="Akhand A.I."/>
            <person name="Morshed G."/>
            <person name="Roy S."/>
            <person name="Uddin K.S."/>
            <person name="Rabeya T."/>
            <person name="Hossain A.S."/>
            <person name="Chowdhury A."/>
            <person name="Snigdha A.R."/>
            <person name="Mortoza M.S."/>
            <person name="Matin S.A."/>
            <person name="Hoque S.M.E."/>
            <person name="Islam M.K."/>
            <person name="Roy D.K."/>
            <person name="Haider R."/>
            <person name="Moosa M.M."/>
            <person name="Elias S.M."/>
            <person name="Hasan A.M."/>
            <person name="Jahan S."/>
            <person name="Shafiuddin M."/>
            <person name="Mahmood N."/>
            <person name="Shommy N.S."/>
        </authorList>
    </citation>
    <scope>NUCLEOTIDE SEQUENCE [LARGE SCALE GENOMIC DNA]</scope>
    <source>
        <strain evidence="4">cv. O-4</strain>
    </source>
</reference>
<name>A0A1R3I1F2_9ROSI</name>